<evidence type="ECO:0000313" key="7">
    <source>
        <dbReference type="Proteomes" id="UP000026962"/>
    </source>
</evidence>
<dbReference type="Gene3D" id="1.25.40.180">
    <property type="match status" value="1"/>
</dbReference>
<proteinExistence type="predicted"/>
<protein>
    <recommendedName>
        <fullName evidence="8">MIF4G domain-containing protein</fullName>
    </recommendedName>
</protein>
<keyword evidence="7" id="KW-1185">Reference proteome</keyword>
<dbReference type="EnsemblPlants" id="OPUNC04G16780.1">
    <property type="protein sequence ID" value="OPUNC04G16780.1"/>
    <property type="gene ID" value="OPUNC04G16780"/>
</dbReference>
<feature type="compositionally biased region" description="Basic and acidic residues" evidence="3">
    <location>
        <begin position="262"/>
        <end position="272"/>
    </location>
</feature>
<name>A0A0E0KSY0_ORYPU</name>
<dbReference type="HOGENOM" id="CLU_042211_0_0_1"/>
<organism evidence="6">
    <name type="scientific">Oryza punctata</name>
    <name type="common">Red rice</name>
    <dbReference type="NCBI Taxonomy" id="4537"/>
    <lineage>
        <taxon>Eukaryota</taxon>
        <taxon>Viridiplantae</taxon>
        <taxon>Streptophyta</taxon>
        <taxon>Embryophyta</taxon>
        <taxon>Tracheophyta</taxon>
        <taxon>Spermatophyta</taxon>
        <taxon>Magnoliopsida</taxon>
        <taxon>Liliopsida</taxon>
        <taxon>Poales</taxon>
        <taxon>Poaceae</taxon>
        <taxon>BOP clade</taxon>
        <taxon>Oryzoideae</taxon>
        <taxon>Oryzeae</taxon>
        <taxon>Oryzinae</taxon>
        <taxon>Oryza</taxon>
    </lineage>
</organism>
<dbReference type="GO" id="GO:0000184">
    <property type="term" value="P:nuclear-transcribed mRNA catabolic process, nonsense-mediated decay"/>
    <property type="evidence" value="ECO:0007669"/>
    <property type="project" value="InterPro"/>
</dbReference>
<feature type="region of interest" description="Disordered" evidence="3">
    <location>
        <begin position="430"/>
        <end position="473"/>
    </location>
</feature>
<dbReference type="eggNOG" id="KOG2051">
    <property type="taxonomic scope" value="Eukaryota"/>
</dbReference>
<evidence type="ECO:0000256" key="1">
    <source>
        <dbReference type="ARBA" id="ARBA00004496"/>
    </source>
</evidence>
<dbReference type="SUPFAM" id="SSF48371">
    <property type="entry name" value="ARM repeat"/>
    <property type="match status" value="1"/>
</dbReference>
<comment type="subcellular location">
    <subcellularLocation>
        <location evidence="1">Cytoplasm</location>
    </subcellularLocation>
</comment>
<feature type="compositionally biased region" description="Basic and acidic residues" evidence="3">
    <location>
        <begin position="281"/>
        <end position="298"/>
    </location>
</feature>
<accession>A0A0E0KSY0</accession>
<dbReference type="InterPro" id="IPR016024">
    <property type="entry name" value="ARM-type_fold"/>
</dbReference>
<feature type="domain" description="MIF4G" evidence="4">
    <location>
        <begin position="122"/>
        <end position="199"/>
    </location>
</feature>
<keyword evidence="2" id="KW-0963">Cytoplasm</keyword>
<dbReference type="GO" id="GO:0003723">
    <property type="term" value="F:RNA binding"/>
    <property type="evidence" value="ECO:0007669"/>
    <property type="project" value="InterPro"/>
</dbReference>
<evidence type="ECO:0000259" key="4">
    <source>
        <dbReference type="Pfam" id="PF02854"/>
    </source>
</evidence>
<feature type="region of interest" description="Disordered" evidence="3">
    <location>
        <begin position="262"/>
        <end position="343"/>
    </location>
</feature>
<dbReference type="InterPro" id="IPR007193">
    <property type="entry name" value="Upf2/Nmd2_C"/>
</dbReference>
<reference evidence="6" key="1">
    <citation type="submission" date="2015-04" db="UniProtKB">
        <authorList>
            <consortium name="EnsemblPlants"/>
        </authorList>
    </citation>
    <scope>IDENTIFICATION</scope>
</reference>
<dbReference type="Pfam" id="PF02854">
    <property type="entry name" value="MIF4G"/>
    <property type="match status" value="1"/>
</dbReference>
<feature type="domain" description="Up-frameshift suppressor 2 C-terminal" evidence="5">
    <location>
        <begin position="345"/>
        <end position="413"/>
    </location>
</feature>
<dbReference type="STRING" id="4537.A0A0E0KSY0"/>
<evidence type="ECO:0000256" key="3">
    <source>
        <dbReference type="SAM" id="MobiDB-lite"/>
    </source>
</evidence>
<dbReference type="GO" id="GO:0035145">
    <property type="term" value="C:exon-exon junction complex"/>
    <property type="evidence" value="ECO:0007669"/>
    <property type="project" value="TreeGrafter"/>
</dbReference>
<dbReference type="InterPro" id="IPR039762">
    <property type="entry name" value="Nmd2/UPF2"/>
</dbReference>
<dbReference type="InterPro" id="IPR003890">
    <property type="entry name" value="MIF4G-like_typ-3"/>
</dbReference>
<dbReference type="PANTHER" id="PTHR12839:SF7">
    <property type="entry name" value="REGULATOR OF NONSENSE TRANSCRIPTS 2"/>
    <property type="match status" value="1"/>
</dbReference>
<evidence type="ECO:0000256" key="2">
    <source>
        <dbReference type="ARBA" id="ARBA00022490"/>
    </source>
</evidence>
<dbReference type="GO" id="GO:0005737">
    <property type="term" value="C:cytoplasm"/>
    <property type="evidence" value="ECO:0007669"/>
    <property type="project" value="UniProtKB-SubCell"/>
</dbReference>
<sequence length="503" mass="57135">MTKRNHADTFLEKKMLSEMDILKEKMQVTEGANLDNLIQKLPGCSSRDLINQLTDQMNLETKIRNIRFIGELCKFKIAPSGLFFKCLKVHRGKYSQVHLIALLNAGLSHYHEDFAVAVVDETLYLIIVFGHGKPERDQLDPPEDFFRIRLITTLLQTCGRYFDRGSSKRKLHGFLLHFQRYVLSKGPLPLDVEFDVQPLGYKFNISGEELVRCTMLNVWCKDLFAHLGSNMTRYSSMEELSVALIELEANKYVASAEKCGSDWHPGSKEQMKQSDYVSFDANRKSLRDRTDENGKDNEEAGSESYSSGSIYQDGHEDTDFPSEGRSNGRPEEDDNGDDNMPVGSDEEIVHVKKEAAQVDPNEQEDFDRGLKALLQESLESRKLELRAKPTLNMVIPMNVFERAQSSKRLLSLRRSKTSRGKKILEYNEREEEELNRTSLQTGDWGQGGNNLGSSIRSAGRGSWDAGSNRRGGARRRYHITGGFNYGYGRSRDHKLAATSLPQK</sequence>
<evidence type="ECO:0000313" key="6">
    <source>
        <dbReference type="EnsemblPlants" id="OPUNC04G16780.1"/>
    </source>
</evidence>
<evidence type="ECO:0000259" key="5">
    <source>
        <dbReference type="Pfam" id="PF04050"/>
    </source>
</evidence>
<dbReference type="PANTHER" id="PTHR12839">
    <property type="entry name" value="NONSENSE-MEDIATED MRNA DECAY PROTEIN 2 UP-FRAMESHIFT SUPPRESSOR 2"/>
    <property type="match status" value="1"/>
</dbReference>
<evidence type="ECO:0008006" key="8">
    <source>
        <dbReference type="Google" id="ProtNLM"/>
    </source>
</evidence>
<dbReference type="AlphaFoldDB" id="A0A0E0KSY0"/>
<dbReference type="Gramene" id="OPUNC04G16780.1">
    <property type="protein sequence ID" value="OPUNC04G16780.1"/>
    <property type="gene ID" value="OPUNC04G16780"/>
</dbReference>
<dbReference type="Pfam" id="PF04050">
    <property type="entry name" value="Upf2"/>
    <property type="match status" value="1"/>
</dbReference>
<dbReference type="OMA" id="GKSHANE"/>
<dbReference type="Proteomes" id="UP000026962">
    <property type="component" value="Chromosome 4"/>
</dbReference>
<reference evidence="6" key="2">
    <citation type="submission" date="2018-05" db="EMBL/GenBank/DDBJ databases">
        <title>OpunRS2 (Oryza punctata Reference Sequence Version 2).</title>
        <authorList>
            <person name="Zhang J."/>
            <person name="Kudrna D."/>
            <person name="Lee S."/>
            <person name="Talag J."/>
            <person name="Welchert J."/>
            <person name="Wing R.A."/>
        </authorList>
    </citation>
    <scope>NUCLEOTIDE SEQUENCE [LARGE SCALE GENOMIC DNA]</scope>
</reference>